<evidence type="ECO:0000256" key="2">
    <source>
        <dbReference type="SAM" id="Phobius"/>
    </source>
</evidence>
<dbReference type="PANTHER" id="PTHR23045">
    <property type="entry name" value="LEUCINE-RICH REPEAT-CONTAINING PROTEIN 37A"/>
    <property type="match status" value="1"/>
</dbReference>
<evidence type="ECO:0000313" key="5">
    <source>
        <dbReference type="Proteomes" id="UP000007648"/>
    </source>
</evidence>
<feature type="domain" description="LRRC37A/B like protein 1 C-terminal" evidence="3">
    <location>
        <begin position="557"/>
        <end position="699"/>
    </location>
</feature>
<evidence type="ECO:0000313" key="4">
    <source>
        <dbReference type="Ensembl" id="ENSSHAP00000033935.1"/>
    </source>
</evidence>
<keyword evidence="2" id="KW-1133">Transmembrane helix</keyword>
<accession>A0A7N4V2H9</accession>
<feature type="region of interest" description="Disordered" evidence="1">
    <location>
        <begin position="751"/>
        <end position="787"/>
    </location>
</feature>
<reference evidence="4" key="3">
    <citation type="submission" date="2025-09" db="UniProtKB">
        <authorList>
            <consortium name="Ensembl"/>
        </authorList>
    </citation>
    <scope>IDENTIFICATION</scope>
</reference>
<feature type="transmembrane region" description="Helical" evidence="2">
    <location>
        <begin position="669"/>
        <end position="691"/>
    </location>
</feature>
<dbReference type="GeneTree" id="ENSGT00530000063282"/>
<proteinExistence type="predicted"/>
<gene>
    <name evidence="4" type="primary">LOC100918898</name>
</gene>
<reference evidence="4" key="2">
    <citation type="submission" date="2025-08" db="UniProtKB">
        <authorList>
            <consortium name="Ensembl"/>
        </authorList>
    </citation>
    <scope>IDENTIFICATION</scope>
</reference>
<keyword evidence="2" id="KW-0472">Membrane</keyword>
<feature type="region of interest" description="Disordered" evidence="1">
    <location>
        <begin position="481"/>
        <end position="512"/>
    </location>
</feature>
<dbReference type="Proteomes" id="UP000007648">
    <property type="component" value="Unassembled WGS sequence"/>
</dbReference>
<feature type="region of interest" description="Disordered" evidence="1">
    <location>
        <begin position="294"/>
        <end position="323"/>
    </location>
</feature>
<protein>
    <recommendedName>
        <fullName evidence="3">LRRC37A/B like protein 1 C-terminal domain-containing protein</fullName>
    </recommendedName>
</protein>
<dbReference type="InterPro" id="IPR029423">
    <property type="entry name" value="LRRC37AB_C"/>
</dbReference>
<evidence type="ECO:0000259" key="3">
    <source>
        <dbReference type="Pfam" id="PF14914"/>
    </source>
</evidence>
<dbReference type="Ensembl" id="ENSSHAT00000043980.1">
    <property type="protein sequence ID" value="ENSSHAP00000033935.1"/>
    <property type="gene ID" value="ENSSHAG00000028236.1"/>
</dbReference>
<organism evidence="4 5">
    <name type="scientific">Sarcophilus harrisii</name>
    <name type="common">Tasmanian devil</name>
    <name type="synonym">Sarcophilus laniarius</name>
    <dbReference type="NCBI Taxonomy" id="9305"/>
    <lineage>
        <taxon>Eukaryota</taxon>
        <taxon>Metazoa</taxon>
        <taxon>Chordata</taxon>
        <taxon>Craniata</taxon>
        <taxon>Vertebrata</taxon>
        <taxon>Euteleostomi</taxon>
        <taxon>Mammalia</taxon>
        <taxon>Metatheria</taxon>
        <taxon>Dasyuromorphia</taxon>
        <taxon>Dasyuridae</taxon>
        <taxon>Sarcophilus</taxon>
    </lineage>
</organism>
<dbReference type="InterPro" id="IPR015753">
    <property type="entry name" value="LRRC37"/>
</dbReference>
<dbReference type="InParanoid" id="A0A7N4V2H9"/>
<evidence type="ECO:0000256" key="1">
    <source>
        <dbReference type="SAM" id="MobiDB-lite"/>
    </source>
</evidence>
<keyword evidence="5" id="KW-1185">Reference proteome</keyword>
<dbReference type="AlphaFoldDB" id="A0A7N4V2H9"/>
<sequence length="787" mass="89886">MVVLSLKRWRDISRTEVPLMTIENILVTALKLQTLVLPSNIACCLCQFKKNIESAFKTIKLQCESKCFTNSFLCDQKESIEDIQRQFINTLHSRTKNSSIELSLQPEKAYIDSDIDSLTLLTEQLSNNGEIDLLDAAAKYLLPNLPKGQVKNVELKLLPFIKTLNTHLRNGGKTSSPSITQTSWASFGPIQINLSDEIQLRKLYFVTNLLETYLREKMHYIKNKHEKDVKAKYPILRKKWKTFTLERSKKCDEASGKCSQPPASSERKATVDRGVDACKGQFCTKMKLVEVGKVSSSEKSKKKKHSEGTYQKRVQGKQESVRSSLKNIAKGRTRVLGQIVKRLRNQGWHRRVGALSTANPLAATLKDRSKSDGLTHPITTSKNANKRPKYKGQKEKHGIGTAFQKDHIPFLPSNKNHIFHKAKSRIANIFPKTKQSQKVKNKLSQNRWLHKNPVFTEPRSLINNPSTKVVSLASERSMSAKTLKESIPAKAYERHSTRKTPSEKTTAASRQEEEFLLNSSLSDVQPINKTHWKYREKDKFLPKPKGGNSSNFSASPESFEMELNQRLQPLIPNEAMRNLISHVVRTLQKDCVGHKVQLACTKLISKTGLLMKLISEQENMEQKLEHEDSNPWIDETNLSDSTDLQKALGQLQKDEMTKDTTGFGYNNKLLLAISVTVVVMIIIAVICLIEICSHRSRTSKPETKHSFNLWRFLTSFHKKSSRKSLEEDGDVYKKGKPLWLRDMYRPLDATRKKNMAQKLRDQDSSDEDEIFNQEGRNEGKKRREKKK</sequence>
<dbReference type="PANTHER" id="PTHR23045:SF9">
    <property type="entry name" value="LEUCINE RICH REPEAT CONTAINING 37A-RELATED"/>
    <property type="match status" value="1"/>
</dbReference>
<keyword evidence="2" id="KW-0812">Transmembrane</keyword>
<feature type="region of interest" description="Disordered" evidence="1">
    <location>
        <begin position="369"/>
        <end position="392"/>
    </location>
</feature>
<reference evidence="4 5" key="1">
    <citation type="journal article" date="2011" name="Proc. Natl. Acad. Sci. U.S.A.">
        <title>Genetic diversity and population structure of the endangered marsupial Sarcophilus harrisii (Tasmanian devil).</title>
        <authorList>
            <person name="Miller W."/>
            <person name="Hayes V.M."/>
            <person name="Ratan A."/>
            <person name="Petersen D.C."/>
            <person name="Wittekindt N.E."/>
            <person name="Miller J."/>
            <person name="Walenz B."/>
            <person name="Knight J."/>
            <person name="Qi J."/>
            <person name="Zhao F."/>
            <person name="Wang Q."/>
            <person name="Bedoya-Reina O.C."/>
            <person name="Katiyar N."/>
            <person name="Tomsho L.P."/>
            <person name="Kasson L.M."/>
            <person name="Hardie R.A."/>
            <person name="Woodbridge P."/>
            <person name="Tindall E.A."/>
            <person name="Bertelsen M.F."/>
            <person name="Dixon D."/>
            <person name="Pyecroft S."/>
            <person name="Helgen K.M."/>
            <person name="Lesk A.M."/>
            <person name="Pringle T.H."/>
            <person name="Patterson N."/>
            <person name="Zhang Y."/>
            <person name="Kreiss A."/>
            <person name="Woods G.M."/>
            <person name="Jones M.E."/>
            <person name="Schuster S.C."/>
        </authorList>
    </citation>
    <scope>NUCLEOTIDE SEQUENCE [LARGE SCALE GENOMIC DNA]</scope>
</reference>
<name>A0A7N4V2H9_SARHA</name>
<dbReference type="Pfam" id="PF14914">
    <property type="entry name" value="LRRC37AB_C"/>
    <property type="match status" value="1"/>
</dbReference>